<dbReference type="EMBL" id="JAAVJH010000001">
    <property type="protein sequence ID" value="NJR77292.1"/>
    <property type="molecule type" value="Genomic_DNA"/>
</dbReference>
<dbReference type="InterPro" id="IPR006175">
    <property type="entry name" value="YjgF/YER057c/UK114"/>
</dbReference>
<name>A0ABX1CH17_9SPHN</name>
<gene>
    <name evidence="1" type="ORF">HBH26_01530</name>
</gene>
<evidence type="ECO:0000313" key="2">
    <source>
        <dbReference type="Proteomes" id="UP000732399"/>
    </source>
</evidence>
<dbReference type="CDD" id="cd02198">
    <property type="entry name" value="YjgH_like"/>
    <property type="match status" value="1"/>
</dbReference>
<protein>
    <submittedName>
        <fullName evidence="1">RidA family protein</fullName>
    </submittedName>
</protein>
<dbReference type="InterPro" id="IPR035959">
    <property type="entry name" value="RutC-like_sf"/>
</dbReference>
<evidence type="ECO:0000313" key="1">
    <source>
        <dbReference type="EMBL" id="NJR77292.1"/>
    </source>
</evidence>
<keyword evidence="2" id="KW-1185">Reference proteome</keyword>
<dbReference type="SUPFAM" id="SSF55298">
    <property type="entry name" value="YjgF-like"/>
    <property type="match status" value="1"/>
</dbReference>
<proteinExistence type="predicted"/>
<dbReference type="PANTHER" id="PTHR11803:SF44">
    <property type="entry name" value="RUTC FAMILY PROTEIN YJGH"/>
    <property type="match status" value="1"/>
</dbReference>
<dbReference type="Proteomes" id="UP000732399">
    <property type="component" value="Unassembled WGS sequence"/>
</dbReference>
<comment type="caution">
    <text evidence="1">The sequence shown here is derived from an EMBL/GenBank/DDBJ whole genome shotgun (WGS) entry which is preliminary data.</text>
</comment>
<accession>A0ABX1CH17</accession>
<organism evidence="1 2">
    <name type="scientific">Sphingomonas corticis</name>
    <dbReference type="NCBI Taxonomy" id="2722791"/>
    <lineage>
        <taxon>Bacteria</taxon>
        <taxon>Pseudomonadati</taxon>
        <taxon>Pseudomonadota</taxon>
        <taxon>Alphaproteobacteria</taxon>
        <taxon>Sphingomonadales</taxon>
        <taxon>Sphingomonadaceae</taxon>
        <taxon>Sphingomonas</taxon>
    </lineage>
</organism>
<dbReference type="RefSeq" id="WP_168132784.1">
    <property type="nucleotide sequence ID" value="NZ_JAAVJH010000001.1"/>
</dbReference>
<dbReference type="Gene3D" id="3.30.1330.40">
    <property type="entry name" value="RutC-like"/>
    <property type="match status" value="1"/>
</dbReference>
<dbReference type="Pfam" id="PF01042">
    <property type="entry name" value="Ribonuc_L-PSP"/>
    <property type="match status" value="1"/>
</dbReference>
<reference evidence="1 2" key="1">
    <citation type="submission" date="2020-03" db="EMBL/GenBank/DDBJ databases">
        <authorList>
            <person name="Wang L."/>
            <person name="He N."/>
            <person name="Li Y."/>
            <person name="Fang Y."/>
            <person name="Zhang F."/>
        </authorList>
    </citation>
    <scope>NUCLEOTIDE SEQUENCE [LARGE SCALE GENOMIC DNA]</scope>
    <source>
        <strain evidence="1 2">36D10-4-7</strain>
    </source>
</reference>
<dbReference type="PANTHER" id="PTHR11803">
    <property type="entry name" value="2-IMINOBUTANOATE/2-IMINOPROPANOATE DEAMINASE RIDA"/>
    <property type="match status" value="1"/>
</dbReference>
<sequence>MADRDIVTPARPHALYAAHGYSPAVRAGGLLFVSGQVGAREDGSPEPELEAQVRLAFDNLRGILDAAGLTFDDVVDATLMSTVPDEAFPLAIRLLPDLWNGKAPPALTAIGVTWLSGFLFEIKVVATLRETNGG</sequence>
<dbReference type="InterPro" id="IPR038743">
    <property type="entry name" value="YjgH-like"/>
</dbReference>